<protein>
    <recommendedName>
        <fullName evidence="4">Bacterial transcriptional activator domain-containing protein</fullName>
    </recommendedName>
</protein>
<comment type="caution">
    <text evidence="2">The sequence shown here is derived from an EMBL/GenBank/DDBJ whole genome shotgun (WGS) entry which is preliminary data.</text>
</comment>
<gene>
    <name evidence="2" type="ORF">CLV37_1196</name>
</gene>
<dbReference type="AlphaFoldDB" id="A0A2T0QWQ3"/>
<feature type="region of interest" description="Disordered" evidence="1">
    <location>
        <begin position="399"/>
        <end position="448"/>
    </location>
</feature>
<feature type="compositionally biased region" description="Basic and acidic residues" evidence="1">
    <location>
        <begin position="482"/>
        <end position="504"/>
    </location>
</feature>
<organism evidence="2 3">
    <name type="scientific">Kineococcus rhizosphaerae</name>
    <dbReference type="NCBI Taxonomy" id="559628"/>
    <lineage>
        <taxon>Bacteria</taxon>
        <taxon>Bacillati</taxon>
        <taxon>Actinomycetota</taxon>
        <taxon>Actinomycetes</taxon>
        <taxon>Kineosporiales</taxon>
        <taxon>Kineosporiaceae</taxon>
        <taxon>Kineococcus</taxon>
    </lineage>
</organism>
<feature type="compositionally biased region" description="Basic and acidic residues" evidence="1">
    <location>
        <begin position="405"/>
        <end position="415"/>
    </location>
</feature>
<dbReference type="EMBL" id="PVZF01000019">
    <property type="protein sequence ID" value="PRY09898.1"/>
    <property type="molecule type" value="Genomic_DNA"/>
</dbReference>
<evidence type="ECO:0000313" key="2">
    <source>
        <dbReference type="EMBL" id="PRY09898.1"/>
    </source>
</evidence>
<feature type="compositionally biased region" description="Low complexity" evidence="1">
    <location>
        <begin position="512"/>
        <end position="530"/>
    </location>
</feature>
<evidence type="ECO:0000256" key="1">
    <source>
        <dbReference type="SAM" id="MobiDB-lite"/>
    </source>
</evidence>
<feature type="region of interest" description="Disordered" evidence="1">
    <location>
        <begin position="465"/>
        <end position="531"/>
    </location>
</feature>
<proteinExistence type="predicted"/>
<keyword evidence="3" id="KW-1185">Reference proteome</keyword>
<evidence type="ECO:0008006" key="4">
    <source>
        <dbReference type="Google" id="ProtNLM"/>
    </source>
</evidence>
<dbReference type="Proteomes" id="UP000238083">
    <property type="component" value="Unassembled WGS sequence"/>
</dbReference>
<accession>A0A2T0QWQ3</accession>
<feature type="region of interest" description="Disordered" evidence="1">
    <location>
        <begin position="97"/>
        <end position="116"/>
    </location>
</feature>
<evidence type="ECO:0000313" key="3">
    <source>
        <dbReference type="Proteomes" id="UP000238083"/>
    </source>
</evidence>
<reference evidence="2 3" key="1">
    <citation type="submission" date="2018-03" db="EMBL/GenBank/DDBJ databases">
        <title>Genomic Encyclopedia of Archaeal and Bacterial Type Strains, Phase II (KMG-II): from individual species to whole genera.</title>
        <authorList>
            <person name="Goeker M."/>
        </authorList>
    </citation>
    <scope>NUCLEOTIDE SEQUENCE [LARGE SCALE GENOMIC DNA]</scope>
    <source>
        <strain evidence="2 3">DSM 19711</strain>
    </source>
</reference>
<sequence>MDRLQEDLEAAAAEIEDEGLLLDNYTAASQEQQTSTTAFAQDADLQAVLHLDVMLRLLAVDAHQQQIPMPPVRAARLDANGIELYLAHPAVLPLPWQSLPDDDSDEGEPISSLDGEGLGRAAGTTWLVTTTEAAELVLALVDAETEAAGGDPSLTDTAYSDLYAQPLPLRSVEAPYPTLTTIGTDPDGAIVMLNLEELSSLAITGPTAMAHQVLRAIAIELATSSWADNLHVTLVGDLAPELPAVLGTERLAHVEDVEHLLRALEQSADDVSTLMKTHQVPDLATARAHGLDTDAWTPQLILLGQPLDSDQHRRLQAVVHHLPRVGLAAITTHGEPLGEWVLGLHARTQDAELLPGPVPLHPTRLDDASYTEILTELQAASSREWTSGPSWALGLLSDAQDEAQDEAHEEAHEEAPVTAPAAASDHSAPTFHPELGEDTDAADQPSADHDTIADAQTDLASEAARTGNPLDGAADPAPEPTIDLREAPRAEDVPHSETRAEHLSARPGGASGPHLASPASAAATSPRAAGVCDVEPTSTTWTTKTAEQILTEHTSGPVLAFMGPPVLLGARGEEPTGGDASKKTVLVAQMLYLALMPHPSRASFTTTFWDLPVMDRGAGKNCAGSLSRMRRWLGVDEDGQPYVPRNQQIKLQGVATDHDVFLKLVGCDVASAPLPDLIEALQLVRGLPFEGGRSHDIKHKRNADASGAGAKVQVLKAHYGPWTEDLRQEVRMQIVDVAVHVASVALHREDFTTARRASAVGLRAEPHHTLLIETALRAAAAVGDEEEVNRMIIDHHLQLKADDLEPASSTLRLEADLLAALETR</sequence>
<name>A0A2T0QWQ3_9ACTN</name>